<dbReference type="PANTHER" id="PTHR43133:SF46">
    <property type="entry name" value="RNA POLYMERASE SIGMA-70 FACTOR ECF SUBFAMILY"/>
    <property type="match status" value="1"/>
</dbReference>
<evidence type="ECO:0000313" key="16">
    <source>
        <dbReference type="Proteomes" id="UP000284417"/>
    </source>
</evidence>
<dbReference type="InterPro" id="IPR013324">
    <property type="entry name" value="RNA_pol_sigma_r3/r4-like"/>
</dbReference>
<evidence type="ECO:0000313" key="8">
    <source>
        <dbReference type="EMBL" id="KAB6144114.1"/>
    </source>
</evidence>
<dbReference type="Proteomes" id="UP000284417">
    <property type="component" value="Unassembled WGS sequence"/>
</dbReference>
<evidence type="ECO:0000256" key="1">
    <source>
        <dbReference type="ARBA" id="ARBA00010641"/>
    </source>
</evidence>
<keyword evidence="2" id="KW-0805">Transcription regulation</keyword>
<keyword evidence="3" id="KW-0731">Sigma factor</keyword>
<reference evidence="17 18" key="4">
    <citation type="journal article" date="2019" name="Nat. Med.">
        <title>A library of human gut bacterial isolates paired with longitudinal multiomics data enables mechanistic microbiome research.</title>
        <authorList>
            <person name="Poyet M."/>
            <person name="Groussin M."/>
            <person name="Gibbons S.M."/>
            <person name="Avila-Pacheco J."/>
            <person name="Jiang X."/>
            <person name="Kearney S.M."/>
            <person name="Perrotta A.R."/>
            <person name="Berdy B."/>
            <person name="Zhao S."/>
            <person name="Lieberman T.D."/>
            <person name="Swanson P.K."/>
            <person name="Smith M."/>
            <person name="Roesemann S."/>
            <person name="Alexander J.E."/>
            <person name="Rich S.A."/>
            <person name="Livny J."/>
            <person name="Vlamakis H."/>
            <person name="Clish C."/>
            <person name="Bullock K."/>
            <person name="Deik A."/>
            <person name="Scott J."/>
            <person name="Pierce K.A."/>
            <person name="Xavier R.J."/>
            <person name="Alm E.J."/>
        </authorList>
    </citation>
    <scope>NUCLEOTIDE SEQUENCE [LARGE SCALE GENOMIC DNA]</scope>
    <source>
        <strain evidence="8 17">BIOML-A58</strain>
        <strain evidence="7 18">BIOML-A73</strain>
    </source>
</reference>
<evidence type="ECO:0000313" key="10">
    <source>
        <dbReference type="EMBL" id="RGK60119.1"/>
    </source>
</evidence>
<evidence type="ECO:0000313" key="11">
    <source>
        <dbReference type="EMBL" id="RGV12842.1"/>
    </source>
</evidence>
<feature type="domain" description="RNA polymerase sigma factor 70 region 4 type 2" evidence="6">
    <location>
        <begin position="119"/>
        <end position="167"/>
    </location>
</feature>
<dbReference type="Proteomes" id="UP000474077">
    <property type="component" value="Unassembled WGS sequence"/>
</dbReference>
<reference evidence="14 15" key="3">
    <citation type="submission" date="2018-08" db="EMBL/GenBank/DDBJ databases">
        <title>A genome reference for cultivated species of the human gut microbiota.</title>
        <authorList>
            <person name="Zou Y."/>
            <person name="Xue W."/>
            <person name="Luo G."/>
        </authorList>
    </citation>
    <scope>NUCLEOTIDE SEQUENCE [LARGE SCALE GENOMIC DNA]</scope>
    <source>
        <strain evidence="11 15">AF14-7</strain>
        <strain evidence="12 16">AF39-6AC</strain>
        <strain evidence="10 14">TF10-34</strain>
    </source>
</reference>
<protein>
    <submittedName>
        <fullName evidence="9">RNA polymerase sigma-70 factor</fullName>
    </submittedName>
</protein>
<dbReference type="Proteomes" id="UP000434604">
    <property type="component" value="Unassembled WGS sequence"/>
</dbReference>
<dbReference type="GO" id="GO:0003677">
    <property type="term" value="F:DNA binding"/>
    <property type="evidence" value="ECO:0007669"/>
    <property type="project" value="InterPro"/>
</dbReference>
<comment type="similarity">
    <text evidence="1">Belongs to the sigma-70 factor family. ECF subfamily.</text>
</comment>
<dbReference type="InterPro" id="IPR039425">
    <property type="entry name" value="RNA_pol_sigma-70-like"/>
</dbReference>
<dbReference type="Pfam" id="PF08281">
    <property type="entry name" value="Sigma70_r4_2"/>
    <property type="match status" value="1"/>
</dbReference>
<name>A0A1Y4V0H6_9BACE</name>
<evidence type="ECO:0000313" key="18">
    <source>
        <dbReference type="Proteomes" id="UP000474077"/>
    </source>
</evidence>
<keyword evidence="4" id="KW-0804">Transcription</keyword>
<comment type="caution">
    <text evidence="9">The sequence shown here is derived from an EMBL/GenBank/DDBJ whole genome shotgun (WGS) entry which is preliminary data.</text>
</comment>
<dbReference type="Proteomes" id="UP000261210">
    <property type="component" value="Unassembled WGS sequence"/>
</dbReference>
<reference evidence="13" key="1">
    <citation type="submission" date="2017-04" db="EMBL/GenBank/DDBJ databases">
        <title>Function of individual gut microbiota members based on whole genome sequencing of pure cultures obtained from chicken caecum.</title>
        <authorList>
            <person name="Medvecky M."/>
            <person name="Cejkova D."/>
            <person name="Polansky O."/>
            <person name="Karasova D."/>
            <person name="Kubasova T."/>
            <person name="Cizek A."/>
            <person name="Rychlik I."/>
        </authorList>
    </citation>
    <scope>NUCLEOTIDE SEQUENCE [LARGE SCALE GENOMIC DNA]</scope>
    <source>
        <strain evidence="13">An109</strain>
    </source>
</reference>
<dbReference type="SUPFAM" id="SSF88659">
    <property type="entry name" value="Sigma3 and sigma4 domains of RNA polymerase sigma factors"/>
    <property type="match status" value="1"/>
</dbReference>
<dbReference type="EMBL" id="QROC01000012">
    <property type="protein sequence ID" value="RHK97144.1"/>
    <property type="molecule type" value="Genomic_DNA"/>
</dbReference>
<dbReference type="RefSeq" id="WP_049702543.1">
    <property type="nucleotide sequence ID" value="NZ_AP031409.1"/>
</dbReference>
<feature type="domain" description="RNA polymerase sigma-70 region 2" evidence="5">
    <location>
        <begin position="18"/>
        <end position="82"/>
    </location>
</feature>
<dbReference type="GO" id="GO:0016987">
    <property type="term" value="F:sigma factor activity"/>
    <property type="evidence" value="ECO:0007669"/>
    <property type="project" value="UniProtKB-KW"/>
</dbReference>
<evidence type="ECO:0000256" key="2">
    <source>
        <dbReference type="ARBA" id="ARBA00023015"/>
    </source>
</evidence>
<dbReference type="Proteomes" id="UP000283369">
    <property type="component" value="Unassembled WGS sequence"/>
</dbReference>
<dbReference type="EMBL" id="NFLW01000044">
    <property type="protein sequence ID" value="OUQ63600.1"/>
    <property type="molecule type" value="Genomic_DNA"/>
</dbReference>
<evidence type="ECO:0000256" key="4">
    <source>
        <dbReference type="ARBA" id="ARBA00023163"/>
    </source>
</evidence>
<sequence>MTTSQDNILLAKQFGMIFTEYYSVVKYFAFMLLKSEEDAEDIAQDVFTKLWTQPEIWTKVPNLKPYVYTLTKSTTLNFIKHKKIELAYQEKVIEKSLIEELSQTEDPLNAIYYKEVKLIIQLTLDRLPEQRRKIFEMSRFENMSNNEIAEKLNISVRTVEHHIYLTLLEMKKISFLFFFALFLK</sequence>
<evidence type="ECO:0000256" key="3">
    <source>
        <dbReference type="ARBA" id="ARBA00023082"/>
    </source>
</evidence>
<dbReference type="EMBL" id="WDER01000019">
    <property type="protein sequence ID" value="KAB6083776.1"/>
    <property type="molecule type" value="Genomic_DNA"/>
</dbReference>
<dbReference type="InterPro" id="IPR036388">
    <property type="entry name" value="WH-like_DNA-bd_sf"/>
</dbReference>
<evidence type="ECO:0000313" key="9">
    <source>
        <dbReference type="EMBL" id="OUQ63600.1"/>
    </source>
</evidence>
<dbReference type="Proteomes" id="UP000196036">
    <property type="component" value="Unassembled WGS sequence"/>
</dbReference>
<dbReference type="GO" id="GO:0006352">
    <property type="term" value="P:DNA-templated transcription initiation"/>
    <property type="evidence" value="ECO:0007669"/>
    <property type="project" value="InterPro"/>
</dbReference>
<dbReference type="Gene3D" id="1.10.10.10">
    <property type="entry name" value="Winged helix-like DNA-binding domain superfamily/Winged helix DNA-binding domain"/>
    <property type="match status" value="1"/>
</dbReference>
<dbReference type="SUPFAM" id="SSF88946">
    <property type="entry name" value="Sigma2 domain of RNA polymerase sigma factors"/>
    <property type="match status" value="1"/>
</dbReference>
<evidence type="ECO:0000259" key="5">
    <source>
        <dbReference type="Pfam" id="PF04542"/>
    </source>
</evidence>
<dbReference type="NCBIfam" id="TIGR02937">
    <property type="entry name" value="sigma70-ECF"/>
    <property type="match status" value="1"/>
</dbReference>
<evidence type="ECO:0000313" key="13">
    <source>
        <dbReference type="Proteomes" id="UP000196036"/>
    </source>
</evidence>
<reference evidence="9" key="2">
    <citation type="journal article" date="2018" name="BMC Genomics">
        <title>Whole genome sequencing and function prediction of 133 gut anaerobes isolated from chicken caecum in pure cultures.</title>
        <authorList>
            <person name="Medvecky M."/>
            <person name="Cejkova D."/>
            <person name="Polansky O."/>
            <person name="Karasova D."/>
            <person name="Kubasova T."/>
            <person name="Cizek A."/>
            <person name="Rychlik I."/>
        </authorList>
    </citation>
    <scope>NUCLEOTIDE SEQUENCE</scope>
    <source>
        <strain evidence="9">An109</strain>
    </source>
</reference>
<dbReference type="EMBL" id="QSQU01000023">
    <property type="protein sequence ID" value="RGK60119.1"/>
    <property type="molecule type" value="Genomic_DNA"/>
</dbReference>
<dbReference type="Pfam" id="PF04542">
    <property type="entry name" value="Sigma70_r2"/>
    <property type="match status" value="1"/>
</dbReference>
<dbReference type="InterPro" id="IPR013325">
    <property type="entry name" value="RNA_pol_sigma_r2"/>
</dbReference>
<dbReference type="NCBIfam" id="TIGR02985">
    <property type="entry name" value="Sig70_bacteroi1"/>
    <property type="match status" value="1"/>
</dbReference>
<accession>A0A1Y4V0H6</accession>
<dbReference type="InterPro" id="IPR014327">
    <property type="entry name" value="RNA_pol_sigma70_bacteroid"/>
</dbReference>
<gene>
    <name evidence="9" type="ORF">B5E52_18640</name>
    <name evidence="12" type="ORF">DW042_11220</name>
    <name evidence="11" type="ORF">DWW25_15255</name>
    <name evidence="10" type="ORF">DXD03_15695</name>
    <name evidence="8" type="ORF">GA398_19790</name>
    <name evidence="7" type="ORF">GA560_09335</name>
</gene>
<dbReference type="Gene3D" id="1.10.1740.10">
    <property type="match status" value="1"/>
</dbReference>
<dbReference type="EMBL" id="WDED01000037">
    <property type="protein sequence ID" value="KAB6144114.1"/>
    <property type="molecule type" value="Genomic_DNA"/>
</dbReference>
<organism evidence="9 13">
    <name type="scientific">Bacteroides xylanisolvens</name>
    <dbReference type="NCBI Taxonomy" id="371601"/>
    <lineage>
        <taxon>Bacteria</taxon>
        <taxon>Pseudomonadati</taxon>
        <taxon>Bacteroidota</taxon>
        <taxon>Bacteroidia</taxon>
        <taxon>Bacteroidales</taxon>
        <taxon>Bacteroidaceae</taxon>
        <taxon>Bacteroides</taxon>
    </lineage>
</organism>
<proteinExistence type="inferred from homology"/>
<dbReference type="EMBL" id="QRYV01000036">
    <property type="protein sequence ID" value="RGV12842.1"/>
    <property type="molecule type" value="Genomic_DNA"/>
</dbReference>
<dbReference type="InterPro" id="IPR007627">
    <property type="entry name" value="RNA_pol_sigma70_r2"/>
</dbReference>
<evidence type="ECO:0000259" key="6">
    <source>
        <dbReference type="Pfam" id="PF08281"/>
    </source>
</evidence>
<dbReference type="AlphaFoldDB" id="A0A1Y4V0H6"/>
<evidence type="ECO:0000313" key="15">
    <source>
        <dbReference type="Proteomes" id="UP000283369"/>
    </source>
</evidence>
<evidence type="ECO:0000313" key="12">
    <source>
        <dbReference type="EMBL" id="RHK97144.1"/>
    </source>
</evidence>
<dbReference type="InterPro" id="IPR013249">
    <property type="entry name" value="RNA_pol_sigma70_r4_t2"/>
</dbReference>
<evidence type="ECO:0000313" key="14">
    <source>
        <dbReference type="Proteomes" id="UP000261210"/>
    </source>
</evidence>
<evidence type="ECO:0000313" key="17">
    <source>
        <dbReference type="Proteomes" id="UP000434604"/>
    </source>
</evidence>
<dbReference type="InterPro" id="IPR014284">
    <property type="entry name" value="RNA_pol_sigma-70_dom"/>
</dbReference>
<dbReference type="PANTHER" id="PTHR43133">
    <property type="entry name" value="RNA POLYMERASE ECF-TYPE SIGMA FACTO"/>
    <property type="match status" value="1"/>
</dbReference>
<evidence type="ECO:0000313" key="7">
    <source>
        <dbReference type="EMBL" id="KAB6083776.1"/>
    </source>
</evidence>